<keyword evidence="14" id="KW-1185">Reference proteome</keyword>
<gene>
    <name evidence="12" type="primary">dtpT</name>
    <name evidence="12" type="ORF">ERS008529_00594</name>
    <name evidence="13" type="ORF">ERS137968_01658</name>
</gene>
<keyword evidence="8 10" id="KW-0472">Membrane</keyword>
<dbReference type="SUPFAM" id="SSF103473">
    <property type="entry name" value="MFS general substrate transporter"/>
    <property type="match status" value="2"/>
</dbReference>
<name>A0A0T9NLS5_9GAMM</name>
<feature type="transmembrane region" description="Helical" evidence="10">
    <location>
        <begin position="108"/>
        <end position="129"/>
    </location>
</feature>
<feature type="domain" description="Major facilitator superfamily (MFS) profile" evidence="11">
    <location>
        <begin position="35"/>
        <end position="522"/>
    </location>
</feature>
<dbReference type="PROSITE" id="PS50850">
    <property type="entry name" value="MFS"/>
    <property type="match status" value="1"/>
</dbReference>
<proteinExistence type="inferred from homology"/>
<feature type="transmembrane region" description="Helical" evidence="10">
    <location>
        <begin position="354"/>
        <end position="379"/>
    </location>
</feature>
<evidence type="ECO:0000256" key="6">
    <source>
        <dbReference type="ARBA" id="ARBA00022927"/>
    </source>
</evidence>
<dbReference type="InterPro" id="IPR036259">
    <property type="entry name" value="MFS_trans_sf"/>
</dbReference>
<reference evidence="13 14" key="1">
    <citation type="submission" date="2015-03" db="EMBL/GenBank/DDBJ databases">
        <authorList>
            <consortium name="Pathogen Informatics"/>
            <person name="Murphy D."/>
        </authorList>
    </citation>
    <scope>NUCLEOTIDE SEQUENCE [LARGE SCALE GENOMIC DNA]</scope>
    <source>
        <strain evidence="14">type strain: CIP110230</strain>
        <strain evidence="13">Type strain: CIP110230</strain>
    </source>
</reference>
<protein>
    <submittedName>
        <fullName evidence="12">Proton dependent peptide transporter</fullName>
    </submittedName>
</protein>
<feature type="transmembrane region" description="Helical" evidence="10">
    <location>
        <begin position="492"/>
        <end position="512"/>
    </location>
</feature>
<dbReference type="PROSITE" id="PS01023">
    <property type="entry name" value="PTR2_2"/>
    <property type="match status" value="1"/>
</dbReference>
<dbReference type="InterPro" id="IPR005279">
    <property type="entry name" value="Dipep/tripep_permease"/>
</dbReference>
<reference evidence="15" key="2">
    <citation type="submission" date="2015-03" db="EMBL/GenBank/DDBJ databases">
        <authorList>
            <consortium name="Pathogen Informatics"/>
        </authorList>
    </citation>
    <scope>NUCLEOTIDE SEQUENCE [LARGE SCALE GENOMIC DNA]</scope>
    <source>
        <strain evidence="15">A125KOH2</strain>
    </source>
</reference>
<dbReference type="STRING" id="1288385.ERS137968_01658"/>
<dbReference type="Proteomes" id="UP000044625">
    <property type="component" value="Unassembled WGS sequence"/>
</dbReference>
<evidence type="ECO:0000313" key="13">
    <source>
        <dbReference type="EMBL" id="CRY66086.1"/>
    </source>
</evidence>
<evidence type="ECO:0000313" key="15">
    <source>
        <dbReference type="Proteomes" id="UP000045840"/>
    </source>
</evidence>
<dbReference type="Gene3D" id="1.20.1250.20">
    <property type="entry name" value="MFS general substrate transporter like domains"/>
    <property type="match status" value="1"/>
</dbReference>
<evidence type="ECO:0000256" key="8">
    <source>
        <dbReference type="ARBA" id="ARBA00023136"/>
    </source>
</evidence>
<keyword evidence="5" id="KW-0571">Peptide transport</keyword>
<feature type="transmembrane region" description="Helical" evidence="10">
    <location>
        <begin position="276"/>
        <end position="298"/>
    </location>
</feature>
<dbReference type="GO" id="GO:0015031">
    <property type="term" value="P:protein transport"/>
    <property type="evidence" value="ECO:0007669"/>
    <property type="project" value="UniProtKB-KW"/>
</dbReference>
<keyword evidence="7 10" id="KW-1133">Transmembrane helix</keyword>
<evidence type="ECO:0000256" key="10">
    <source>
        <dbReference type="SAM" id="Phobius"/>
    </source>
</evidence>
<dbReference type="GO" id="GO:0006857">
    <property type="term" value="P:oligopeptide transport"/>
    <property type="evidence" value="ECO:0007669"/>
    <property type="project" value="InterPro"/>
</dbReference>
<sequence length="527" mass="57562">MMAYSPDFTAILWEYPMQTTVNNQGGRTFFGHPYPLSGLFLSEMWERFSFYGIRPLLILFMAATVFDGGMGLPREQASAIVGIFAGSMYLAALPGGWLADNWLGQQRAVWYGSILIGLGHLSIALSAFFGNDLFFIGLVFIVLGTGLFKTCISVMVGTLYKPDDARRDGGFSLFYMGINMGSFIAPLLSGWLLRTHGWHWGFGIGGIGMLVALLIFRGFAIPAMKRYDAEVGLDSSWNKPTNQRQGVGKWVTAIMALVVVVIALISQGIIPINPVLVASLLVYVIATSVTLYFIYLFAFANMSRKDRARLLVCFILLVSAAFFWSAFEQKPTSFNLFANDYTDRMFMGFEIPTVWFQSINALFIILLAPVFSWAWPALAKKKIQPSSITKFVIGILCAAAGFAVMMYAAQHVLSSGGAGVSPLWLVMSILLLTLGELCLSPIGLATMTLLAPARMRGQVMGLWFCASSLGNLAAGLIGGHVKADQLDMLPTLFARCSIALVICAAVLILLIVPIRRLMNNTVDQQAA</sequence>
<dbReference type="InterPro" id="IPR018456">
    <property type="entry name" value="PTR2_symporter_CS"/>
</dbReference>
<comment type="subcellular location">
    <subcellularLocation>
        <location evidence="1">Cell membrane</location>
        <topology evidence="1">Multi-pass membrane protein</topology>
    </subcellularLocation>
    <subcellularLocation>
        <location evidence="9">Membrane</location>
        <topology evidence="9">Multi-pass membrane protein</topology>
    </subcellularLocation>
</comment>
<evidence type="ECO:0000256" key="3">
    <source>
        <dbReference type="ARBA" id="ARBA00022475"/>
    </source>
</evidence>
<reference evidence="12" key="3">
    <citation type="submission" date="2015-03" db="EMBL/GenBank/DDBJ databases">
        <authorList>
            <person name="Murphy D."/>
        </authorList>
    </citation>
    <scope>NUCLEOTIDE SEQUENCE [LARGE SCALE GENOMIC DNA]</scope>
    <source>
        <strain evidence="12">A125KOH2</strain>
    </source>
</reference>
<feature type="transmembrane region" description="Helical" evidence="10">
    <location>
        <begin position="462"/>
        <end position="480"/>
    </location>
</feature>
<keyword evidence="6" id="KW-0653">Protein transport</keyword>
<feature type="transmembrane region" description="Helical" evidence="10">
    <location>
        <begin position="78"/>
        <end position="99"/>
    </location>
</feature>
<evidence type="ECO:0000256" key="7">
    <source>
        <dbReference type="ARBA" id="ARBA00022989"/>
    </source>
</evidence>
<feature type="transmembrane region" description="Helical" evidence="10">
    <location>
        <begin position="250"/>
        <end position="270"/>
    </location>
</feature>
<feature type="transmembrane region" description="Helical" evidence="10">
    <location>
        <begin position="48"/>
        <end position="66"/>
    </location>
</feature>
<feature type="transmembrane region" description="Helical" evidence="10">
    <location>
        <begin position="172"/>
        <end position="192"/>
    </location>
</feature>
<dbReference type="Pfam" id="PF00854">
    <property type="entry name" value="PTR2"/>
    <property type="match status" value="1"/>
</dbReference>
<evidence type="ECO:0000313" key="14">
    <source>
        <dbReference type="Proteomes" id="UP000044625"/>
    </source>
</evidence>
<dbReference type="InterPro" id="IPR020846">
    <property type="entry name" value="MFS_dom"/>
</dbReference>
<dbReference type="InterPro" id="IPR000109">
    <property type="entry name" value="POT_fam"/>
</dbReference>
<feature type="transmembrane region" description="Helical" evidence="10">
    <location>
        <begin position="198"/>
        <end position="216"/>
    </location>
</feature>
<comment type="similarity">
    <text evidence="9">Belongs to the major facilitator superfamily. Proton-dependent oligopeptide transporter (POT/PTR) (TC 2.A.17) family.</text>
</comment>
<feature type="transmembrane region" description="Helical" evidence="10">
    <location>
        <begin position="310"/>
        <end position="327"/>
    </location>
</feature>
<dbReference type="GO" id="GO:1904680">
    <property type="term" value="F:peptide transmembrane transporter activity"/>
    <property type="evidence" value="ECO:0007669"/>
    <property type="project" value="InterPro"/>
</dbReference>
<dbReference type="CDD" id="cd17346">
    <property type="entry name" value="MFS_DtpA_like"/>
    <property type="match status" value="1"/>
</dbReference>
<evidence type="ECO:0000313" key="12">
    <source>
        <dbReference type="EMBL" id="CNH19113.1"/>
    </source>
</evidence>
<feature type="transmembrane region" description="Helical" evidence="10">
    <location>
        <begin position="135"/>
        <end position="160"/>
    </location>
</feature>
<accession>A0A0T9NLS5</accession>
<evidence type="ECO:0000256" key="9">
    <source>
        <dbReference type="RuleBase" id="RU003755"/>
    </source>
</evidence>
<dbReference type="InterPro" id="IPR050171">
    <property type="entry name" value="MFS_Transporters"/>
</dbReference>
<organism evidence="12 15">
    <name type="scientific">Yersinia pekkanenii</name>
    <dbReference type="NCBI Taxonomy" id="1288385"/>
    <lineage>
        <taxon>Bacteria</taxon>
        <taxon>Pseudomonadati</taxon>
        <taxon>Pseudomonadota</taxon>
        <taxon>Gammaproteobacteria</taxon>
        <taxon>Enterobacterales</taxon>
        <taxon>Yersiniaceae</taxon>
        <taxon>Yersinia</taxon>
    </lineage>
</organism>
<evidence type="ECO:0000259" key="11">
    <source>
        <dbReference type="PROSITE" id="PS50850"/>
    </source>
</evidence>
<dbReference type="EMBL" id="CQAZ01000004">
    <property type="protein sequence ID" value="CNH19113.1"/>
    <property type="molecule type" value="Genomic_DNA"/>
</dbReference>
<evidence type="ECO:0000256" key="1">
    <source>
        <dbReference type="ARBA" id="ARBA00004651"/>
    </source>
</evidence>
<evidence type="ECO:0000256" key="2">
    <source>
        <dbReference type="ARBA" id="ARBA00022448"/>
    </source>
</evidence>
<keyword evidence="3" id="KW-1003">Cell membrane</keyword>
<evidence type="ECO:0000256" key="5">
    <source>
        <dbReference type="ARBA" id="ARBA00022856"/>
    </source>
</evidence>
<dbReference type="PANTHER" id="PTHR23517:SF15">
    <property type="entry name" value="PROTON-DEPENDENT OLIGOPEPTIDE FAMILY TRANSPORT PROTEIN"/>
    <property type="match status" value="1"/>
</dbReference>
<feature type="transmembrane region" description="Helical" evidence="10">
    <location>
        <begin position="422"/>
        <end position="450"/>
    </location>
</feature>
<feature type="transmembrane region" description="Helical" evidence="10">
    <location>
        <begin position="391"/>
        <end position="410"/>
    </location>
</feature>
<dbReference type="AlphaFoldDB" id="A0A0T9NLS5"/>
<evidence type="ECO:0000256" key="4">
    <source>
        <dbReference type="ARBA" id="ARBA00022692"/>
    </source>
</evidence>
<dbReference type="NCBIfam" id="TIGR00924">
    <property type="entry name" value="yjdL_sub1_fam"/>
    <property type="match status" value="1"/>
</dbReference>
<dbReference type="EMBL" id="CWJL01000006">
    <property type="protein sequence ID" value="CRY66086.1"/>
    <property type="molecule type" value="Genomic_DNA"/>
</dbReference>
<dbReference type="PROSITE" id="PS01022">
    <property type="entry name" value="PTR2_1"/>
    <property type="match status" value="1"/>
</dbReference>
<dbReference type="Proteomes" id="UP000045840">
    <property type="component" value="Unassembled WGS sequence"/>
</dbReference>
<dbReference type="GO" id="GO:0005886">
    <property type="term" value="C:plasma membrane"/>
    <property type="evidence" value="ECO:0007669"/>
    <property type="project" value="UniProtKB-SubCell"/>
</dbReference>
<keyword evidence="4 9" id="KW-0812">Transmembrane</keyword>
<keyword evidence="2 9" id="KW-0813">Transport</keyword>
<dbReference type="PANTHER" id="PTHR23517">
    <property type="entry name" value="RESISTANCE PROTEIN MDTM, PUTATIVE-RELATED-RELATED"/>
    <property type="match status" value="1"/>
</dbReference>